<name>A0ABN7B4H1_9HEMI</name>
<protein>
    <submittedName>
        <fullName evidence="3">Uncharacterized protein</fullName>
    </submittedName>
</protein>
<feature type="compositionally biased region" description="Basic and acidic residues" evidence="1">
    <location>
        <begin position="51"/>
        <end position="65"/>
    </location>
</feature>
<feature type="transmembrane region" description="Helical" evidence="2">
    <location>
        <begin position="145"/>
        <end position="166"/>
    </location>
</feature>
<evidence type="ECO:0000313" key="4">
    <source>
        <dbReference type="Proteomes" id="UP001307889"/>
    </source>
</evidence>
<evidence type="ECO:0000256" key="2">
    <source>
        <dbReference type="SAM" id="Phobius"/>
    </source>
</evidence>
<keyword evidence="2" id="KW-0472">Membrane</keyword>
<keyword evidence="4" id="KW-1185">Reference proteome</keyword>
<feature type="compositionally biased region" description="Basic and acidic residues" evidence="1">
    <location>
        <begin position="1"/>
        <end position="13"/>
    </location>
</feature>
<evidence type="ECO:0000313" key="3">
    <source>
        <dbReference type="EMBL" id="BES99311.1"/>
    </source>
</evidence>
<sequence>MTRDIQSFKERRGSSSRRGSRSQLRRTNTNKDDLKADSNLENGTEEVLGEISEKVDRRWSVHPEDFGASGTSQANSTDNGTDTEDELYFRRVQQRKEETEFQKRLPNRYKFRKRSSFCAPPWVMKAMAYLHWLQPYEDFALQARYALAGVFVLTAIAIVVSNFFIVQES</sequence>
<feature type="region of interest" description="Disordered" evidence="1">
    <location>
        <begin position="1"/>
        <end position="83"/>
    </location>
</feature>
<accession>A0ABN7B4H1</accession>
<keyword evidence="2" id="KW-0812">Transmembrane</keyword>
<reference evidence="3 4" key="1">
    <citation type="submission" date="2023-09" db="EMBL/GenBank/DDBJ databases">
        <title>Nesidiocoris tenuis whole genome shotgun sequence.</title>
        <authorList>
            <person name="Shibata T."/>
            <person name="Shimoda M."/>
            <person name="Kobayashi T."/>
            <person name="Uehara T."/>
        </authorList>
    </citation>
    <scope>NUCLEOTIDE SEQUENCE [LARGE SCALE GENOMIC DNA]</scope>
    <source>
        <strain evidence="3 4">Japan</strain>
    </source>
</reference>
<dbReference type="EMBL" id="AP028918">
    <property type="protein sequence ID" value="BES99311.1"/>
    <property type="molecule type" value="Genomic_DNA"/>
</dbReference>
<feature type="compositionally biased region" description="Basic residues" evidence="1">
    <location>
        <begin position="14"/>
        <end position="24"/>
    </location>
</feature>
<proteinExistence type="predicted"/>
<evidence type="ECO:0000256" key="1">
    <source>
        <dbReference type="SAM" id="MobiDB-lite"/>
    </source>
</evidence>
<organism evidence="3 4">
    <name type="scientific">Nesidiocoris tenuis</name>
    <dbReference type="NCBI Taxonomy" id="355587"/>
    <lineage>
        <taxon>Eukaryota</taxon>
        <taxon>Metazoa</taxon>
        <taxon>Ecdysozoa</taxon>
        <taxon>Arthropoda</taxon>
        <taxon>Hexapoda</taxon>
        <taxon>Insecta</taxon>
        <taxon>Pterygota</taxon>
        <taxon>Neoptera</taxon>
        <taxon>Paraneoptera</taxon>
        <taxon>Hemiptera</taxon>
        <taxon>Heteroptera</taxon>
        <taxon>Panheteroptera</taxon>
        <taxon>Cimicomorpha</taxon>
        <taxon>Miridae</taxon>
        <taxon>Dicyphina</taxon>
        <taxon>Nesidiocoris</taxon>
    </lineage>
</organism>
<gene>
    <name evidence="3" type="ORF">NTJ_12128</name>
</gene>
<feature type="compositionally biased region" description="Basic and acidic residues" evidence="1">
    <location>
        <begin position="29"/>
        <end position="38"/>
    </location>
</feature>
<keyword evidence="2" id="KW-1133">Transmembrane helix</keyword>
<dbReference type="Proteomes" id="UP001307889">
    <property type="component" value="Chromosome 10"/>
</dbReference>
<feature type="compositionally biased region" description="Polar residues" evidence="1">
    <location>
        <begin position="69"/>
        <end position="80"/>
    </location>
</feature>